<dbReference type="Proteomes" id="UP000482960">
    <property type="component" value="Unassembled WGS sequence"/>
</dbReference>
<protein>
    <recommendedName>
        <fullName evidence="6">Gas vesicle protein</fullName>
    </recommendedName>
</protein>
<accession>A0A6V8LHD3</accession>
<keyword evidence="1" id="KW-0304">Gas vesicle</keyword>
<organism evidence="4 5">
    <name type="scientific">Phytohabitans rumicis</name>
    <dbReference type="NCBI Taxonomy" id="1076125"/>
    <lineage>
        <taxon>Bacteria</taxon>
        <taxon>Bacillati</taxon>
        <taxon>Actinomycetota</taxon>
        <taxon>Actinomycetes</taxon>
        <taxon>Micromonosporales</taxon>
        <taxon>Micromonosporaceae</taxon>
    </lineage>
</organism>
<evidence type="ECO:0000256" key="2">
    <source>
        <dbReference type="ARBA" id="ARBA00035108"/>
    </source>
</evidence>
<dbReference type="InterPro" id="IPR009430">
    <property type="entry name" value="GvpL/GvpF"/>
</dbReference>
<evidence type="ECO:0000313" key="4">
    <source>
        <dbReference type="EMBL" id="GFJ94318.1"/>
    </source>
</evidence>
<dbReference type="GO" id="GO:0031411">
    <property type="term" value="C:gas vesicle"/>
    <property type="evidence" value="ECO:0007669"/>
    <property type="project" value="UniProtKB-SubCell"/>
</dbReference>
<reference evidence="4 5" key="2">
    <citation type="submission" date="2020-03" db="EMBL/GenBank/DDBJ databases">
        <authorList>
            <person name="Ichikawa N."/>
            <person name="Kimura A."/>
            <person name="Kitahashi Y."/>
            <person name="Uohara A."/>
        </authorList>
    </citation>
    <scope>NUCLEOTIDE SEQUENCE [LARGE SCALE GENOMIC DNA]</scope>
    <source>
        <strain evidence="4 5">NBRC 108638</strain>
    </source>
</reference>
<proteinExistence type="inferred from homology"/>
<dbReference type="Pfam" id="PF06386">
    <property type="entry name" value="GvpL_GvpF"/>
    <property type="match status" value="1"/>
</dbReference>
<dbReference type="EMBL" id="BLPG01000001">
    <property type="protein sequence ID" value="GFJ94318.1"/>
    <property type="molecule type" value="Genomic_DNA"/>
</dbReference>
<dbReference type="GO" id="GO:0031412">
    <property type="term" value="P:gas vesicle organization"/>
    <property type="evidence" value="ECO:0007669"/>
    <property type="project" value="InterPro"/>
</dbReference>
<evidence type="ECO:0008006" key="6">
    <source>
        <dbReference type="Google" id="ProtNLM"/>
    </source>
</evidence>
<evidence type="ECO:0000313" key="5">
    <source>
        <dbReference type="Proteomes" id="UP000482960"/>
    </source>
</evidence>
<dbReference type="RefSeq" id="WP_173081369.1">
    <property type="nucleotide sequence ID" value="NZ_BAABJB010000018.1"/>
</dbReference>
<evidence type="ECO:0000256" key="3">
    <source>
        <dbReference type="ARBA" id="ARBA00035643"/>
    </source>
</evidence>
<keyword evidence="5" id="KW-1185">Reference proteome</keyword>
<gene>
    <name evidence="4" type="ORF">Prum_079600</name>
</gene>
<dbReference type="PANTHER" id="PTHR36852:SF1">
    <property type="entry name" value="PROTEIN GVPL 2"/>
    <property type="match status" value="1"/>
</dbReference>
<evidence type="ECO:0000256" key="1">
    <source>
        <dbReference type="ARBA" id="ARBA00022987"/>
    </source>
</evidence>
<comment type="similarity">
    <text evidence="3">Belongs to the gas vesicle GvpF/GvpL family.</text>
</comment>
<comment type="caution">
    <text evidence="4">The sequence shown here is derived from an EMBL/GenBank/DDBJ whole genome shotgun (WGS) entry which is preliminary data.</text>
</comment>
<dbReference type="PANTHER" id="PTHR36852">
    <property type="entry name" value="PROTEIN GVPL 2"/>
    <property type="match status" value="1"/>
</dbReference>
<sequence>MSGDSGWYVYAVIAGDDVPAVAAPSGIDGVPAQLLVSADLAAVAAPVDLAAFRGAQAEADMSADGWLARAVRGHHQVVEEVFAQASVLPLRFGALCATRADVLLVLESLRPRLRAGLTRVAGAGEWTVRLVGAEPRGDPAAADPSAPSGTAWMLRRRASVRAREVARERWAKAATAVYGTLARHARETCVAEAGVRYLVARADETSFRESARELRESELDSELWLDVDGPRPAFHFTEERTR</sequence>
<dbReference type="AlphaFoldDB" id="A0A6V8LHD3"/>
<comment type="subcellular location">
    <subcellularLocation>
        <location evidence="2">Gas vesicle</location>
    </subcellularLocation>
</comment>
<reference evidence="4 5" key="1">
    <citation type="submission" date="2020-03" db="EMBL/GenBank/DDBJ databases">
        <title>Whole genome shotgun sequence of Phytohabitans rumicis NBRC 108638.</title>
        <authorList>
            <person name="Komaki H."/>
            <person name="Tamura T."/>
        </authorList>
    </citation>
    <scope>NUCLEOTIDE SEQUENCE [LARGE SCALE GENOMIC DNA]</scope>
    <source>
        <strain evidence="4 5">NBRC 108638</strain>
    </source>
</reference>
<name>A0A6V8LHD3_9ACTN</name>